<proteinExistence type="inferred from homology"/>
<organism evidence="6 7">
    <name type="scientific">Microdochium bolleyi</name>
    <dbReference type="NCBI Taxonomy" id="196109"/>
    <lineage>
        <taxon>Eukaryota</taxon>
        <taxon>Fungi</taxon>
        <taxon>Dikarya</taxon>
        <taxon>Ascomycota</taxon>
        <taxon>Pezizomycotina</taxon>
        <taxon>Sordariomycetes</taxon>
        <taxon>Xylariomycetidae</taxon>
        <taxon>Xylariales</taxon>
        <taxon>Microdochiaceae</taxon>
        <taxon>Microdochium</taxon>
    </lineage>
</organism>
<dbReference type="SUPFAM" id="SSF50630">
    <property type="entry name" value="Acid proteases"/>
    <property type="match status" value="1"/>
</dbReference>
<dbReference type="InterPro" id="IPR001461">
    <property type="entry name" value="Aspartic_peptidase_A1"/>
</dbReference>
<feature type="compositionally biased region" description="Low complexity" evidence="2">
    <location>
        <begin position="417"/>
        <end position="430"/>
    </location>
</feature>
<dbReference type="GO" id="GO:0006508">
    <property type="term" value="P:proteolysis"/>
    <property type="evidence" value="ECO:0007669"/>
    <property type="project" value="InterPro"/>
</dbReference>
<evidence type="ECO:0000313" key="6">
    <source>
        <dbReference type="EMBL" id="KXJ88052.1"/>
    </source>
</evidence>
<dbReference type="Pfam" id="PF00026">
    <property type="entry name" value="Asp"/>
    <property type="match status" value="1"/>
</dbReference>
<dbReference type="PANTHER" id="PTHR47966">
    <property type="entry name" value="BETA-SITE APP-CLEAVING ENZYME, ISOFORM A-RELATED"/>
    <property type="match status" value="1"/>
</dbReference>
<dbReference type="AlphaFoldDB" id="A0A136ISV9"/>
<dbReference type="PROSITE" id="PS51767">
    <property type="entry name" value="PEPTIDASE_A1"/>
    <property type="match status" value="1"/>
</dbReference>
<evidence type="ECO:0000256" key="2">
    <source>
        <dbReference type="SAM" id="MobiDB-lite"/>
    </source>
</evidence>
<feature type="non-terminal residue" evidence="6">
    <location>
        <position position="473"/>
    </location>
</feature>
<sequence length="473" mass="50130">MRSSILFLTFATVIARCLAATDGGGALAVPPSQYFEGNDGPWSTFDIRVGTPEQFIRVLISTASPQTMVPLESDGCSSSVFSTIPPDCAVSRGGLFNYSDSSTWSYIGLHGINGNGVGLEANLGYTLRAQFGKDKLGLGLNGPSLSDQIVAGFATPSPFYFGVLGLNGQPPNLTTLGNSSAPALLTTLKDQKKIPSLSWSYTAGARYRLKQVYGQLIFSGYDASRFERNTASFSMAGDVTRDLVVVLQSISYTGGSASSQLLPSGAINIYIDSTDPHIWLPQTACTAFEQAFGLTLDSKSGLYLVNDSHHETLLDQDAQVTFRIADVREGGEAVAIRLPYRAFDLEALNPLVDGGSARSRYFPLKRAANATQYTLGRTFLQEAYLSADYERKVFNVSACTWREGAEEDIITIPSRAGNTGPNGDSGSSGNESGGSGGSGLSTGQIAGIAVGSVLAALLIIALIGLCVLRQRRK</sequence>
<feature type="transmembrane region" description="Helical" evidence="3">
    <location>
        <begin position="445"/>
        <end position="468"/>
    </location>
</feature>
<evidence type="ECO:0000259" key="5">
    <source>
        <dbReference type="PROSITE" id="PS51767"/>
    </source>
</evidence>
<dbReference type="InterPro" id="IPR033121">
    <property type="entry name" value="PEPTIDASE_A1"/>
</dbReference>
<dbReference type="Proteomes" id="UP000070501">
    <property type="component" value="Unassembled WGS sequence"/>
</dbReference>
<keyword evidence="7" id="KW-1185">Reference proteome</keyword>
<keyword evidence="3" id="KW-1133">Transmembrane helix</keyword>
<accession>A0A136ISV9</accession>
<feature type="region of interest" description="Disordered" evidence="2">
    <location>
        <begin position="411"/>
        <end position="436"/>
    </location>
</feature>
<dbReference type="EMBL" id="KQ964260">
    <property type="protein sequence ID" value="KXJ88052.1"/>
    <property type="molecule type" value="Genomic_DNA"/>
</dbReference>
<evidence type="ECO:0000256" key="3">
    <source>
        <dbReference type="SAM" id="Phobius"/>
    </source>
</evidence>
<keyword evidence="3" id="KW-0812">Transmembrane</keyword>
<dbReference type="CDD" id="cd05471">
    <property type="entry name" value="pepsin_like"/>
    <property type="match status" value="1"/>
</dbReference>
<name>A0A136ISV9_9PEZI</name>
<feature type="chain" id="PRO_5007293070" evidence="4">
    <location>
        <begin position="20"/>
        <end position="473"/>
    </location>
</feature>
<dbReference type="GO" id="GO:0000324">
    <property type="term" value="C:fungal-type vacuole"/>
    <property type="evidence" value="ECO:0007669"/>
    <property type="project" value="TreeGrafter"/>
</dbReference>
<reference evidence="7" key="1">
    <citation type="submission" date="2016-02" db="EMBL/GenBank/DDBJ databases">
        <title>Draft genome sequence of Microdochium bolleyi, a fungal endophyte of beachgrass.</title>
        <authorList>
            <consortium name="DOE Joint Genome Institute"/>
            <person name="David A.S."/>
            <person name="May G."/>
            <person name="Haridas S."/>
            <person name="Lim J."/>
            <person name="Wang M."/>
            <person name="Labutti K."/>
            <person name="Lipzen A."/>
            <person name="Barry K."/>
            <person name="Grigoriev I.V."/>
        </authorList>
    </citation>
    <scope>NUCLEOTIDE SEQUENCE [LARGE SCALE GENOMIC DNA]</scope>
    <source>
        <strain evidence="7">J235TASD1</strain>
    </source>
</reference>
<dbReference type="PANTHER" id="PTHR47966:SF51">
    <property type="entry name" value="BETA-SITE APP-CLEAVING ENZYME, ISOFORM A-RELATED"/>
    <property type="match status" value="1"/>
</dbReference>
<evidence type="ECO:0000256" key="4">
    <source>
        <dbReference type="SAM" id="SignalP"/>
    </source>
</evidence>
<dbReference type="InterPro" id="IPR034164">
    <property type="entry name" value="Pepsin-like_dom"/>
</dbReference>
<evidence type="ECO:0000313" key="7">
    <source>
        <dbReference type="Proteomes" id="UP000070501"/>
    </source>
</evidence>
<dbReference type="InParanoid" id="A0A136ISV9"/>
<keyword evidence="4" id="KW-0732">Signal</keyword>
<protein>
    <submittedName>
        <fullName evidence="6">Aspartic peptidase domain-containing protein</fullName>
    </submittedName>
</protein>
<dbReference type="Gene3D" id="2.40.70.10">
    <property type="entry name" value="Acid Proteases"/>
    <property type="match status" value="2"/>
</dbReference>
<dbReference type="OrthoDB" id="4074350at2759"/>
<dbReference type="GO" id="GO:0004190">
    <property type="term" value="F:aspartic-type endopeptidase activity"/>
    <property type="evidence" value="ECO:0007669"/>
    <property type="project" value="InterPro"/>
</dbReference>
<feature type="domain" description="Peptidase A1" evidence="5">
    <location>
        <begin position="43"/>
        <end position="397"/>
    </location>
</feature>
<evidence type="ECO:0000256" key="1">
    <source>
        <dbReference type="ARBA" id="ARBA00007447"/>
    </source>
</evidence>
<feature type="signal peptide" evidence="4">
    <location>
        <begin position="1"/>
        <end position="19"/>
    </location>
</feature>
<keyword evidence="3" id="KW-0472">Membrane</keyword>
<gene>
    <name evidence="6" type="ORF">Micbo1qcDRAFT_123820</name>
</gene>
<dbReference type="InterPro" id="IPR021109">
    <property type="entry name" value="Peptidase_aspartic_dom_sf"/>
</dbReference>
<comment type="similarity">
    <text evidence="1">Belongs to the peptidase A1 family.</text>
</comment>
<dbReference type="STRING" id="196109.A0A136ISV9"/>